<sequence length="102" mass="10427">MKVRVLTIAACAVLLLAPRTASAAEVGSQPDAGTSGRAMMQMNANESAQATTDVSFGQSWQPREQAVQNASYGGVAAGQSEAGGKRGQSCAVGTQCKVYFGQ</sequence>
<reference evidence="3 4" key="1">
    <citation type="submission" date="2020-04" db="EMBL/GenBank/DDBJ databases">
        <title>Paraburkholderia sp. G-4-1-8 isolated from soil.</title>
        <authorList>
            <person name="Dahal R.H."/>
        </authorList>
    </citation>
    <scope>NUCLEOTIDE SEQUENCE [LARGE SCALE GENOMIC DNA]</scope>
    <source>
        <strain evidence="3 4">G-4-1-8</strain>
    </source>
</reference>
<feature type="chain" id="PRO_5030889051" description="DUF4148 domain-containing protein" evidence="2">
    <location>
        <begin position="24"/>
        <end position="102"/>
    </location>
</feature>
<organism evidence="3 4">
    <name type="scientific">Paraburkholderia antibiotica</name>
    <dbReference type="NCBI Taxonomy" id="2728839"/>
    <lineage>
        <taxon>Bacteria</taxon>
        <taxon>Pseudomonadati</taxon>
        <taxon>Pseudomonadota</taxon>
        <taxon>Betaproteobacteria</taxon>
        <taxon>Burkholderiales</taxon>
        <taxon>Burkholderiaceae</taxon>
        <taxon>Paraburkholderia</taxon>
    </lineage>
</organism>
<gene>
    <name evidence="3" type="ORF">HHL14_19095</name>
</gene>
<feature type="signal peptide" evidence="2">
    <location>
        <begin position="1"/>
        <end position="23"/>
    </location>
</feature>
<evidence type="ECO:0008006" key="5">
    <source>
        <dbReference type="Google" id="ProtNLM"/>
    </source>
</evidence>
<feature type="compositionally biased region" description="Polar residues" evidence="1">
    <location>
        <begin position="42"/>
        <end position="71"/>
    </location>
</feature>
<accession>A0A7X9ZYL6</accession>
<protein>
    <recommendedName>
        <fullName evidence="5">DUF4148 domain-containing protein</fullName>
    </recommendedName>
</protein>
<feature type="region of interest" description="Disordered" evidence="1">
    <location>
        <begin position="23"/>
        <end position="88"/>
    </location>
</feature>
<comment type="caution">
    <text evidence="3">The sequence shown here is derived from an EMBL/GenBank/DDBJ whole genome shotgun (WGS) entry which is preliminary data.</text>
</comment>
<evidence type="ECO:0000313" key="4">
    <source>
        <dbReference type="Proteomes" id="UP000583127"/>
    </source>
</evidence>
<dbReference type="RefSeq" id="WP_169499173.1">
    <property type="nucleotide sequence ID" value="NZ_JABBFZ010000011.1"/>
</dbReference>
<proteinExistence type="predicted"/>
<evidence type="ECO:0000313" key="3">
    <source>
        <dbReference type="EMBL" id="NML32931.1"/>
    </source>
</evidence>
<evidence type="ECO:0000256" key="2">
    <source>
        <dbReference type="SAM" id="SignalP"/>
    </source>
</evidence>
<dbReference type="Proteomes" id="UP000583127">
    <property type="component" value="Unassembled WGS sequence"/>
</dbReference>
<dbReference type="AlphaFoldDB" id="A0A7X9ZYL6"/>
<keyword evidence="2" id="KW-0732">Signal</keyword>
<evidence type="ECO:0000256" key="1">
    <source>
        <dbReference type="SAM" id="MobiDB-lite"/>
    </source>
</evidence>
<keyword evidence="4" id="KW-1185">Reference proteome</keyword>
<name>A0A7X9ZYL6_9BURK</name>
<dbReference type="EMBL" id="JABBFZ010000011">
    <property type="protein sequence ID" value="NML32931.1"/>
    <property type="molecule type" value="Genomic_DNA"/>
</dbReference>